<dbReference type="PANTHER" id="PTHR46507:SF2">
    <property type="entry name" value="AFADIN- AND ALPHA-ACTININ-BINDING PROTEIN"/>
    <property type="match status" value="1"/>
</dbReference>
<keyword evidence="7 9" id="KW-0175">Coiled coil</keyword>
<dbReference type="EMBL" id="CADEAL010002068">
    <property type="protein sequence ID" value="CAB1437780.1"/>
    <property type="molecule type" value="Genomic_DNA"/>
</dbReference>
<evidence type="ECO:0000256" key="1">
    <source>
        <dbReference type="ARBA" id="ARBA00004536"/>
    </source>
</evidence>
<feature type="coiled-coil region" evidence="9">
    <location>
        <begin position="115"/>
        <end position="149"/>
    </location>
</feature>
<comment type="similarity">
    <text evidence="3">Belongs to the ADIP family.</text>
</comment>
<evidence type="ECO:0000256" key="7">
    <source>
        <dbReference type="ARBA" id="ARBA00023054"/>
    </source>
</evidence>
<evidence type="ECO:0000256" key="5">
    <source>
        <dbReference type="ARBA" id="ARBA00022889"/>
    </source>
</evidence>
<dbReference type="PANTHER" id="PTHR46507">
    <property type="entry name" value="AFADIN- AND ALPHA-ACTININ-BINDING PROTEIN"/>
    <property type="match status" value="1"/>
</dbReference>
<gene>
    <name evidence="11" type="ORF">PLEPLA_LOCUS25791</name>
</gene>
<evidence type="ECO:0000256" key="6">
    <source>
        <dbReference type="ARBA" id="ARBA00022949"/>
    </source>
</evidence>
<keyword evidence="6" id="KW-0965">Cell junction</keyword>
<dbReference type="Pfam" id="PF11559">
    <property type="entry name" value="ADIP"/>
    <property type="match status" value="1"/>
</dbReference>
<evidence type="ECO:0000256" key="8">
    <source>
        <dbReference type="ARBA" id="ARBA00023212"/>
    </source>
</evidence>
<keyword evidence="12" id="KW-1185">Reference proteome</keyword>
<dbReference type="GO" id="GO:0035735">
    <property type="term" value="P:intraciliary transport involved in cilium assembly"/>
    <property type="evidence" value="ECO:0007669"/>
    <property type="project" value="TreeGrafter"/>
</dbReference>
<evidence type="ECO:0000256" key="3">
    <source>
        <dbReference type="ARBA" id="ARBA00009291"/>
    </source>
</evidence>
<keyword evidence="5" id="KW-0130">Cell adhesion</keyword>
<sequence>MGEWWTSGPTETSMGNYDISSISHVTMSPSRQNNLVSMYPSLALSKSSYNVISAFCTEDNTPQCILYINQELSSLGLSATCIEASSLGGAVLNTVPALNAMYELLQIHRRNMGTLEELEREQLKKSSTLEHMQMNNSRLKDQLEMSIREKSGLHETERQLQLKIKTLQSCLKTDKDEVQKLQSIIASRASQYNHDAKRKEREAAKLKERLGQLLVDRKDKKLAIDVLNCLGRSDGKRSHWKTAKVTTSHEGEMYKSLLSDYEASQKSLMLENAELKKVLQQMKKEMMHILSPRQSRGATAEDSHEQADSDGEEKMGDCSRETLDQSCEHAKEQLTNSIRQQWRKLRSHMEKLDSQATQVQNQLESNKEVIPRETHEYEMEKMRCEVQQCKEFIHAQQQLLHQQLNSSFDDETAALLNDCYTLEEKERLKEEWRLFEEQKRNFERERKNFTDAAIRLGREKKAFEEDRASWLKNQFLNMTPFIDRRRCSSSDGQSALSIRSEPEMRISSTKAELAKSSTYATFSTPKPTHSAAVPSTTELYRTLRLIPDGSSSRHSNGGRRQECSSIEDGDTRAKSKHRVRCGDLSIFSLGEDENNLT</sequence>
<accession>A0A9N7UWP9</accession>
<evidence type="ECO:0000256" key="10">
    <source>
        <dbReference type="SAM" id="MobiDB-lite"/>
    </source>
</evidence>
<feature type="region of interest" description="Disordered" evidence="10">
    <location>
        <begin position="291"/>
        <end position="317"/>
    </location>
</feature>
<name>A0A9N7UWP9_PLEPL</name>
<evidence type="ECO:0000313" key="12">
    <source>
        <dbReference type="Proteomes" id="UP001153269"/>
    </source>
</evidence>
<organism evidence="11 12">
    <name type="scientific">Pleuronectes platessa</name>
    <name type="common">European plaice</name>
    <dbReference type="NCBI Taxonomy" id="8262"/>
    <lineage>
        <taxon>Eukaryota</taxon>
        <taxon>Metazoa</taxon>
        <taxon>Chordata</taxon>
        <taxon>Craniata</taxon>
        <taxon>Vertebrata</taxon>
        <taxon>Euteleostomi</taxon>
        <taxon>Actinopterygii</taxon>
        <taxon>Neopterygii</taxon>
        <taxon>Teleostei</taxon>
        <taxon>Neoteleostei</taxon>
        <taxon>Acanthomorphata</taxon>
        <taxon>Carangaria</taxon>
        <taxon>Pleuronectiformes</taxon>
        <taxon>Pleuronectoidei</taxon>
        <taxon>Pleuronectidae</taxon>
        <taxon>Pleuronectes</taxon>
    </lineage>
</organism>
<dbReference type="OrthoDB" id="312015at2759"/>
<evidence type="ECO:0000256" key="2">
    <source>
        <dbReference type="ARBA" id="ARBA00004607"/>
    </source>
</evidence>
<evidence type="ECO:0000313" key="11">
    <source>
        <dbReference type="EMBL" id="CAB1437780.1"/>
    </source>
</evidence>
<dbReference type="InterPro" id="IPR021622">
    <property type="entry name" value="Afadin/alpha-actinin-bd"/>
</dbReference>
<reference evidence="11" key="1">
    <citation type="submission" date="2020-03" db="EMBL/GenBank/DDBJ databases">
        <authorList>
            <person name="Weist P."/>
        </authorList>
    </citation>
    <scope>NUCLEOTIDE SEQUENCE</scope>
</reference>
<evidence type="ECO:0000256" key="4">
    <source>
        <dbReference type="ARBA" id="ARBA00022490"/>
    </source>
</evidence>
<dbReference type="GO" id="GO:0007155">
    <property type="term" value="P:cell adhesion"/>
    <property type="evidence" value="ECO:0007669"/>
    <property type="project" value="UniProtKB-KW"/>
</dbReference>
<dbReference type="GO" id="GO:0005912">
    <property type="term" value="C:adherens junction"/>
    <property type="evidence" value="ECO:0007669"/>
    <property type="project" value="UniProtKB-SubCell"/>
</dbReference>
<keyword evidence="8" id="KW-0206">Cytoskeleton</keyword>
<feature type="compositionally biased region" description="Basic and acidic residues" evidence="10">
    <location>
        <begin position="299"/>
        <end position="317"/>
    </location>
</feature>
<comment type="caution">
    <text evidence="11">The sequence shown here is derived from an EMBL/GenBank/DDBJ whole genome shotgun (WGS) entry which is preliminary data.</text>
</comment>
<dbReference type="GO" id="GO:0034451">
    <property type="term" value="C:centriolar satellite"/>
    <property type="evidence" value="ECO:0007669"/>
    <property type="project" value="UniProtKB-SubCell"/>
</dbReference>
<comment type="subcellular location">
    <subcellularLocation>
        <location evidence="1">Cell junction</location>
        <location evidence="1">Adherens junction</location>
    </subcellularLocation>
    <subcellularLocation>
        <location evidence="2">Cytoplasm</location>
        <location evidence="2">Cytoskeleton</location>
        <location evidence="2">Microtubule organizing center</location>
        <location evidence="2">Centrosome</location>
        <location evidence="2">Centriolar satellite</location>
    </subcellularLocation>
</comment>
<dbReference type="Proteomes" id="UP001153269">
    <property type="component" value="Unassembled WGS sequence"/>
</dbReference>
<keyword evidence="4" id="KW-0963">Cytoplasm</keyword>
<dbReference type="GO" id="GO:0036064">
    <property type="term" value="C:ciliary basal body"/>
    <property type="evidence" value="ECO:0007669"/>
    <property type="project" value="TreeGrafter"/>
</dbReference>
<dbReference type="AlphaFoldDB" id="A0A9N7UWP9"/>
<dbReference type="InterPro" id="IPR052300">
    <property type="entry name" value="Adhesion_Centrosome_assoc"/>
</dbReference>
<proteinExistence type="inferred from homology"/>
<evidence type="ECO:0000256" key="9">
    <source>
        <dbReference type="SAM" id="Coils"/>
    </source>
</evidence>
<feature type="region of interest" description="Disordered" evidence="10">
    <location>
        <begin position="547"/>
        <end position="577"/>
    </location>
</feature>
<feature type="coiled-coil region" evidence="9">
    <location>
        <begin position="189"/>
        <end position="216"/>
    </location>
</feature>
<protein>
    <submittedName>
        <fullName evidence="11">Uncharacterized protein</fullName>
    </submittedName>
</protein>